<dbReference type="InterPro" id="IPR008538">
    <property type="entry name" value="Uma2"/>
</dbReference>
<dbReference type="InterPro" id="IPR012296">
    <property type="entry name" value="Nuclease_put_TT1808"/>
</dbReference>
<evidence type="ECO:0000313" key="2">
    <source>
        <dbReference type="EMBL" id="PZN73305.1"/>
    </source>
</evidence>
<dbReference type="EMBL" id="QJPH01000461">
    <property type="protein sequence ID" value="PZN73305.1"/>
    <property type="molecule type" value="Genomic_DNA"/>
</dbReference>
<feature type="domain" description="Putative restriction endonuclease" evidence="1">
    <location>
        <begin position="13"/>
        <end position="182"/>
    </location>
</feature>
<gene>
    <name evidence="2" type="ORF">DM484_23000</name>
</gene>
<comment type="caution">
    <text evidence="2">The sequence shown here is derived from an EMBL/GenBank/DDBJ whole genome shotgun (WGS) entry which is preliminary data.</text>
</comment>
<evidence type="ECO:0000259" key="1">
    <source>
        <dbReference type="Pfam" id="PF05685"/>
    </source>
</evidence>
<dbReference type="Gene3D" id="3.90.1570.10">
    <property type="entry name" value="tt1808, chain A"/>
    <property type="match status" value="1"/>
</dbReference>
<dbReference type="PANTHER" id="PTHR34107:SF4">
    <property type="entry name" value="SLL1222 PROTEIN"/>
    <property type="match status" value="1"/>
</dbReference>
<dbReference type="PANTHER" id="PTHR34107">
    <property type="entry name" value="SLL0198 PROTEIN-RELATED"/>
    <property type="match status" value="1"/>
</dbReference>
<evidence type="ECO:0000313" key="3">
    <source>
        <dbReference type="Proteomes" id="UP000249396"/>
    </source>
</evidence>
<dbReference type="SUPFAM" id="SSF52980">
    <property type="entry name" value="Restriction endonuclease-like"/>
    <property type="match status" value="1"/>
</dbReference>
<reference evidence="2 3" key="1">
    <citation type="journal article" date="2018" name="Aquat. Microb. Ecol.">
        <title>Gammaproteobacterial methanotrophs dominate.</title>
        <authorList>
            <person name="Rissanen A.J."/>
            <person name="Saarenheimo J."/>
            <person name="Tiirola M."/>
            <person name="Peura S."/>
            <person name="Aalto S.L."/>
            <person name="Karvinen A."/>
            <person name="Nykanen H."/>
        </authorList>
    </citation>
    <scope>NUCLEOTIDE SEQUENCE [LARGE SCALE GENOMIC DNA]</scope>
    <source>
        <strain evidence="2">AMbin10</strain>
    </source>
</reference>
<dbReference type="Proteomes" id="UP000249396">
    <property type="component" value="Unassembled WGS sequence"/>
</dbReference>
<dbReference type="AlphaFoldDB" id="A0A2W4QMC5"/>
<proteinExistence type="predicted"/>
<protein>
    <recommendedName>
        <fullName evidence="1">Putative restriction endonuclease domain-containing protein</fullName>
    </recommendedName>
</protein>
<dbReference type="CDD" id="cd06260">
    <property type="entry name" value="DUF820-like"/>
    <property type="match status" value="1"/>
</dbReference>
<accession>A0A2W4QMC5</accession>
<dbReference type="Pfam" id="PF05685">
    <property type="entry name" value="Uma2"/>
    <property type="match status" value="1"/>
</dbReference>
<dbReference type="InterPro" id="IPR011335">
    <property type="entry name" value="Restrct_endonuc-II-like"/>
</dbReference>
<organism evidence="2 3">
    <name type="scientific">Candidatus Methylumidiphilus alinenensis</name>
    <dbReference type="NCBI Taxonomy" id="2202197"/>
    <lineage>
        <taxon>Bacteria</taxon>
        <taxon>Pseudomonadati</taxon>
        <taxon>Pseudomonadota</taxon>
        <taxon>Gammaproteobacteria</taxon>
        <taxon>Methylococcales</taxon>
        <taxon>Candidatus Methylumidiphilus</taxon>
    </lineage>
</organism>
<sequence length="193" mass="21392">MSALLKPAQNLYAELCDLPPHVTGEIIGGVLYTQPRPAGPHSLTASALGGELYGGYQRGTGGPGGWWIINEPEIHFIRDIEVCVPDIAGWRKERMPKIPRGHRFEIVPNWVCEVLSPSTGKNDRVVKMPVYAQYGVGYLWLVHPSDRTLEAFALREGCWTVIGLFQDNETIHVAPFEEMALNLGSLWADIEDG</sequence>
<name>A0A2W4QMC5_9GAMM</name>